<proteinExistence type="predicted"/>
<gene>
    <name evidence="4" type="ORF">KVV02_000506</name>
</gene>
<keyword evidence="2" id="KW-1133">Transmembrane helix</keyword>
<dbReference type="Proteomes" id="UP000717515">
    <property type="component" value="Unassembled WGS sequence"/>
</dbReference>
<feature type="region of interest" description="Disordered" evidence="1">
    <location>
        <begin position="250"/>
        <end position="275"/>
    </location>
</feature>
<feature type="compositionally biased region" description="Basic and acidic residues" evidence="1">
    <location>
        <begin position="552"/>
        <end position="563"/>
    </location>
</feature>
<dbReference type="AlphaFoldDB" id="A0A9P8CYY9"/>
<reference evidence="4" key="1">
    <citation type="submission" date="2021-07" db="EMBL/GenBank/DDBJ databases">
        <title>Draft genome of Mortierella alpina, strain LL118, isolated from an aspen leaf litter sample.</title>
        <authorList>
            <person name="Yang S."/>
            <person name="Vinatzer B.A."/>
        </authorList>
    </citation>
    <scope>NUCLEOTIDE SEQUENCE</scope>
    <source>
        <strain evidence="4">LL118</strain>
    </source>
</reference>
<keyword evidence="3" id="KW-0732">Signal</keyword>
<comment type="caution">
    <text evidence="4">The sequence shown here is derived from an EMBL/GenBank/DDBJ whole genome shotgun (WGS) entry which is preliminary data.</text>
</comment>
<feature type="compositionally biased region" description="Low complexity" evidence="1">
    <location>
        <begin position="184"/>
        <end position="200"/>
    </location>
</feature>
<keyword evidence="2" id="KW-0812">Transmembrane</keyword>
<feature type="region of interest" description="Disordered" evidence="1">
    <location>
        <begin position="513"/>
        <end position="563"/>
    </location>
</feature>
<organism evidence="4 5">
    <name type="scientific">Mortierella alpina</name>
    <name type="common">Oleaginous fungus</name>
    <name type="synonym">Mortierella renispora</name>
    <dbReference type="NCBI Taxonomy" id="64518"/>
    <lineage>
        <taxon>Eukaryota</taxon>
        <taxon>Fungi</taxon>
        <taxon>Fungi incertae sedis</taxon>
        <taxon>Mucoromycota</taxon>
        <taxon>Mortierellomycotina</taxon>
        <taxon>Mortierellomycetes</taxon>
        <taxon>Mortierellales</taxon>
        <taxon>Mortierellaceae</taxon>
        <taxon>Mortierella</taxon>
    </lineage>
</organism>
<feature type="compositionally biased region" description="Low complexity" evidence="1">
    <location>
        <begin position="257"/>
        <end position="268"/>
    </location>
</feature>
<dbReference type="EMBL" id="JAIFTL010000051">
    <property type="protein sequence ID" value="KAG9324997.1"/>
    <property type="molecule type" value="Genomic_DNA"/>
</dbReference>
<evidence type="ECO:0000256" key="3">
    <source>
        <dbReference type="SAM" id="SignalP"/>
    </source>
</evidence>
<keyword evidence="2" id="KW-0472">Membrane</keyword>
<evidence type="ECO:0000256" key="2">
    <source>
        <dbReference type="SAM" id="Phobius"/>
    </source>
</evidence>
<feature type="transmembrane region" description="Helical" evidence="2">
    <location>
        <begin position="335"/>
        <end position="360"/>
    </location>
</feature>
<protein>
    <submittedName>
        <fullName evidence="4">Uncharacterized protein</fullName>
    </submittedName>
</protein>
<evidence type="ECO:0000256" key="1">
    <source>
        <dbReference type="SAM" id="MobiDB-lite"/>
    </source>
</evidence>
<feature type="chain" id="PRO_5040516789" evidence="3">
    <location>
        <begin position="22"/>
        <end position="563"/>
    </location>
</feature>
<evidence type="ECO:0000313" key="5">
    <source>
        <dbReference type="Proteomes" id="UP000717515"/>
    </source>
</evidence>
<accession>A0A9P8CYY9</accession>
<feature type="signal peptide" evidence="3">
    <location>
        <begin position="1"/>
        <end position="21"/>
    </location>
</feature>
<feature type="region of interest" description="Disordered" evidence="1">
    <location>
        <begin position="184"/>
        <end position="203"/>
    </location>
</feature>
<feature type="region of interest" description="Disordered" evidence="1">
    <location>
        <begin position="375"/>
        <end position="409"/>
    </location>
</feature>
<feature type="compositionally biased region" description="Low complexity" evidence="1">
    <location>
        <begin position="384"/>
        <end position="409"/>
    </location>
</feature>
<sequence>MSPRYSITLVLLTFLAGSVIPQHDAQAGLAHAYQDPAHYFLPANIYDNLPPGVQPPLERGPLPPQPTVVPNANGVSPGPDSPPTIDITNPLLNSVYVPGSTIFMTWSNNGIQFPQSWQPPQPILDLITNDPNFSHSPLLTQDDMRNLAEMKLEELKRAQLATLLKDSPIYLHSLRLVAWPLKDQQPSPATTTTTPTDSATFSPDILNNPGYNLVNVSKLTLLGGAGGQMTWSIPEDWSYEGEFEIRIPAVGSGTGSGSNSDSNSSSSNPATDPDLPAHYAKSRPFWILRDSAVRRNAPQYTLPSMDQQQQALLSETLENANALWRQREVRRHRDMGIFLGVAAMLLAFVVVGLGAIVAVYRRRWAKDQQYRQQQRSFGTSSLDTSNHGNTLSTTTSTTTATTATTNSAESGTMTLGSSLYSTDSLVRTTSSSSYSQYTSSSLNTFARRALEADQEKLIGYYPYHHENPLNPELGDEDAHSPVDLNLSEETLDCAEFSQSVDVVAAEGHELSEKKVGTELADDTERLVSPAESSQTVLPPYDTGDSTSTLTSKKQDSEDTQAKE</sequence>
<name>A0A9P8CYY9_MORAP</name>
<evidence type="ECO:0000313" key="4">
    <source>
        <dbReference type="EMBL" id="KAG9324997.1"/>
    </source>
</evidence>